<dbReference type="EMBL" id="LFVU01000026">
    <property type="protein sequence ID" value="KMT21826.1"/>
    <property type="molecule type" value="Genomic_DNA"/>
</dbReference>
<dbReference type="PATRIC" id="fig|1121307.3.peg.1448"/>
<dbReference type="Proteomes" id="UP000036756">
    <property type="component" value="Unassembled WGS sequence"/>
</dbReference>
<accession>A0A0J8G244</accession>
<keyword evidence="1" id="KW-1133">Transmembrane helix</keyword>
<feature type="transmembrane region" description="Helical" evidence="1">
    <location>
        <begin position="20"/>
        <end position="37"/>
    </location>
</feature>
<keyword evidence="1" id="KW-0812">Transmembrane</keyword>
<proteinExistence type="predicted"/>
<protein>
    <submittedName>
        <fullName evidence="2">Uncharacterized protein</fullName>
    </submittedName>
</protein>
<organism evidence="2 3">
    <name type="scientific">Clostridium cylindrosporum DSM 605</name>
    <dbReference type="NCBI Taxonomy" id="1121307"/>
    <lineage>
        <taxon>Bacteria</taxon>
        <taxon>Bacillati</taxon>
        <taxon>Bacillota</taxon>
        <taxon>Clostridia</taxon>
        <taxon>Eubacteriales</taxon>
        <taxon>Clostridiaceae</taxon>
        <taxon>Clostridium</taxon>
    </lineage>
</organism>
<keyword evidence="3" id="KW-1185">Reference proteome</keyword>
<evidence type="ECO:0000313" key="3">
    <source>
        <dbReference type="Proteomes" id="UP000036756"/>
    </source>
</evidence>
<evidence type="ECO:0000313" key="2">
    <source>
        <dbReference type="EMBL" id="KMT21826.1"/>
    </source>
</evidence>
<sequence>MVNSIKDYFKNLDTKNSRYVVYTLGAIILFAFSYFVSKELLTYALL</sequence>
<comment type="caution">
    <text evidence="2">The sequence shown here is derived from an EMBL/GenBank/DDBJ whole genome shotgun (WGS) entry which is preliminary data.</text>
</comment>
<keyword evidence="1" id="KW-0472">Membrane</keyword>
<evidence type="ECO:0000256" key="1">
    <source>
        <dbReference type="SAM" id="Phobius"/>
    </source>
</evidence>
<gene>
    <name evidence="2" type="ORF">CLCY_3c00970</name>
</gene>
<name>A0A0J8G244_CLOCY</name>
<reference evidence="2 3" key="1">
    <citation type="submission" date="2015-06" db="EMBL/GenBank/DDBJ databases">
        <title>Draft genome sequence of the purine-degrading Clostridium cylindrosporum HC-1 (DSM 605).</title>
        <authorList>
            <person name="Poehlein A."/>
            <person name="Schiel-Bengelsdorf B."/>
            <person name="Bengelsdorf F."/>
            <person name="Daniel R."/>
            <person name="Duerre P."/>
        </authorList>
    </citation>
    <scope>NUCLEOTIDE SEQUENCE [LARGE SCALE GENOMIC DNA]</scope>
    <source>
        <strain evidence="2 3">DSM 605</strain>
    </source>
</reference>
<dbReference type="RefSeq" id="WP_161797117.1">
    <property type="nucleotide sequence ID" value="NZ_LFVU01000026.1"/>
</dbReference>
<dbReference type="AlphaFoldDB" id="A0A0J8G244"/>